<keyword evidence="8 12" id="KW-1133">Transmembrane helix</keyword>
<accession>A0A0B1SI43</accession>
<evidence type="ECO:0000256" key="5">
    <source>
        <dbReference type="ARBA" id="ARBA00022692"/>
    </source>
</evidence>
<gene>
    <name evidence="12" type="primary">inx</name>
    <name evidence="14" type="ORF">OESDEN_15266</name>
</gene>
<evidence type="ECO:0000313" key="15">
    <source>
        <dbReference type="Proteomes" id="UP000053660"/>
    </source>
</evidence>
<dbReference type="EMBL" id="KN565750">
    <property type="protein sequence ID" value="KHJ85013.1"/>
    <property type="molecule type" value="Genomic_DNA"/>
</dbReference>
<keyword evidence="10 12" id="KW-0472">Membrane</keyword>
<proteinExistence type="inferred from homology"/>
<keyword evidence="6" id="KW-0303">Gap junction</keyword>
<dbReference type="GO" id="GO:0005921">
    <property type="term" value="C:gap junction"/>
    <property type="evidence" value="ECO:0007669"/>
    <property type="project" value="UniProtKB-SubCell"/>
</dbReference>
<evidence type="ECO:0000313" key="14">
    <source>
        <dbReference type="EMBL" id="KHJ85013.1"/>
    </source>
</evidence>
<dbReference type="InterPro" id="IPR000990">
    <property type="entry name" value="Innexin"/>
</dbReference>
<dbReference type="PROSITE" id="PS00018">
    <property type="entry name" value="EF_HAND_1"/>
    <property type="match status" value="1"/>
</dbReference>
<keyword evidence="7" id="KW-0965">Cell junction</keyword>
<keyword evidence="5 12" id="KW-0812">Transmembrane</keyword>
<evidence type="ECO:0000256" key="8">
    <source>
        <dbReference type="ARBA" id="ARBA00022989"/>
    </source>
</evidence>
<evidence type="ECO:0000256" key="9">
    <source>
        <dbReference type="ARBA" id="ARBA00023065"/>
    </source>
</evidence>
<dbReference type="PANTHER" id="PTHR11893:SF20">
    <property type="entry name" value="INNEXIN-3"/>
    <property type="match status" value="1"/>
</dbReference>
<dbReference type="GO" id="GO:0005243">
    <property type="term" value="F:gap junction channel activity"/>
    <property type="evidence" value="ECO:0007669"/>
    <property type="project" value="TreeGrafter"/>
</dbReference>
<comment type="similarity">
    <text evidence="12">Belongs to the pannexin family.</text>
</comment>
<dbReference type="GO" id="GO:0005886">
    <property type="term" value="C:plasma membrane"/>
    <property type="evidence" value="ECO:0007669"/>
    <property type="project" value="UniProtKB-SubCell"/>
</dbReference>
<dbReference type="AlphaFoldDB" id="A0A0B1SI43"/>
<evidence type="ECO:0000256" key="6">
    <source>
        <dbReference type="ARBA" id="ARBA00022868"/>
    </source>
</evidence>
<dbReference type="Pfam" id="PF00876">
    <property type="entry name" value="Innexin"/>
    <property type="match status" value="1"/>
</dbReference>
<keyword evidence="4" id="KW-1003">Cell membrane</keyword>
<name>A0A0B1SI43_OESDE</name>
<dbReference type="InterPro" id="IPR018247">
    <property type="entry name" value="EF_Hand_1_Ca_BS"/>
</dbReference>
<feature type="compositionally biased region" description="Pro residues" evidence="13">
    <location>
        <begin position="166"/>
        <end position="175"/>
    </location>
</feature>
<keyword evidence="11 12" id="KW-0407">Ion channel</keyword>
<evidence type="ECO:0000256" key="12">
    <source>
        <dbReference type="RuleBase" id="RU010713"/>
    </source>
</evidence>
<feature type="transmembrane region" description="Helical" evidence="12">
    <location>
        <begin position="12"/>
        <end position="37"/>
    </location>
</feature>
<dbReference type="Proteomes" id="UP000053660">
    <property type="component" value="Unassembled WGS sequence"/>
</dbReference>
<evidence type="ECO:0000256" key="2">
    <source>
        <dbReference type="ARBA" id="ARBA00004651"/>
    </source>
</evidence>
<evidence type="ECO:0000256" key="3">
    <source>
        <dbReference type="ARBA" id="ARBA00022448"/>
    </source>
</evidence>
<dbReference type="GO" id="GO:0034220">
    <property type="term" value="P:monoatomic ion transmembrane transport"/>
    <property type="evidence" value="ECO:0007669"/>
    <property type="project" value="UniProtKB-KW"/>
</dbReference>
<protein>
    <recommendedName>
        <fullName evidence="12">Innexin</fullName>
    </recommendedName>
</protein>
<comment type="subcellular location">
    <subcellularLocation>
        <location evidence="1">Cell junction</location>
        <location evidence="1">Gap junction</location>
    </subcellularLocation>
    <subcellularLocation>
        <location evidence="2 12">Cell membrane</location>
        <topology evidence="2 12">Multi-pass membrane protein</topology>
    </subcellularLocation>
</comment>
<organism evidence="14 15">
    <name type="scientific">Oesophagostomum dentatum</name>
    <name type="common">Nodular worm</name>
    <dbReference type="NCBI Taxonomy" id="61180"/>
    <lineage>
        <taxon>Eukaryota</taxon>
        <taxon>Metazoa</taxon>
        <taxon>Ecdysozoa</taxon>
        <taxon>Nematoda</taxon>
        <taxon>Chromadorea</taxon>
        <taxon>Rhabditida</taxon>
        <taxon>Rhabditina</taxon>
        <taxon>Rhabditomorpha</taxon>
        <taxon>Strongyloidea</taxon>
        <taxon>Strongylidae</taxon>
        <taxon>Oesophagostomum</taxon>
    </lineage>
</organism>
<evidence type="ECO:0000256" key="1">
    <source>
        <dbReference type="ARBA" id="ARBA00004610"/>
    </source>
</evidence>
<keyword evidence="3 12" id="KW-0813">Transport</keyword>
<evidence type="ECO:0000256" key="10">
    <source>
        <dbReference type="ARBA" id="ARBA00023136"/>
    </source>
</evidence>
<comment type="function">
    <text evidence="12">Structural component of the gap junctions.</text>
</comment>
<evidence type="ECO:0000256" key="11">
    <source>
        <dbReference type="ARBA" id="ARBA00023303"/>
    </source>
</evidence>
<evidence type="ECO:0000256" key="4">
    <source>
        <dbReference type="ARBA" id="ARBA00022475"/>
    </source>
</evidence>
<sequence>MMNMINEKLYLFLYFWFFFLGIVTIINFFYFLTVMLLPPLRAKLVLFNIDTDRNRHLSQNDMKRFIHECLHPDGVLLLQFVREHCGGRVAFDLINKLFAMYAESDSCSNTSTKKQPLSPIEKYSRPPHFGSFPRHPPQGYYPALSSAPMLEDYMDQGTMKVGEKSSPPPPSLPDQPPRHSPTDV</sequence>
<dbReference type="OrthoDB" id="5867527at2759"/>
<dbReference type="PROSITE" id="PS51013">
    <property type="entry name" value="PANNEXIN"/>
    <property type="match status" value="1"/>
</dbReference>
<dbReference type="PANTHER" id="PTHR11893">
    <property type="entry name" value="INNEXIN"/>
    <property type="match status" value="1"/>
</dbReference>
<keyword evidence="9 12" id="KW-0406">Ion transport</keyword>
<reference evidence="14 15" key="1">
    <citation type="submission" date="2014-03" db="EMBL/GenBank/DDBJ databases">
        <title>Draft genome of the hookworm Oesophagostomum dentatum.</title>
        <authorList>
            <person name="Mitreva M."/>
        </authorList>
    </citation>
    <scope>NUCLEOTIDE SEQUENCE [LARGE SCALE GENOMIC DNA]</scope>
    <source>
        <strain evidence="14 15">OD-Hann</strain>
    </source>
</reference>
<comment type="caution">
    <text evidence="12">Lacks conserved residue(s) required for the propagation of feature annotation.</text>
</comment>
<evidence type="ECO:0000256" key="7">
    <source>
        <dbReference type="ARBA" id="ARBA00022949"/>
    </source>
</evidence>
<evidence type="ECO:0000256" key="13">
    <source>
        <dbReference type="SAM" id="MobiDB-lite"/>
    </source>
</evidence>
<keyword evidence="15" id="KW-1185">Reference proteome</keyword>
<feature type="region of interest" description="Disordered" evidence="13">
    <location>
        <begin position="107"/>
        <end position="184"/>
    </location>
</feature>